<dbReference type="EMBL" id="QGSV01000057">
    <property type="protein sequence ID" value="PWU52851.1"/>
    <property type="molecule type" value="Genomic_DNA"/>
</dbReference>
<dbReference type="PROSITE" id="PS50977">
    <property type="entry name" value="HTH_TETR_2"/>
    <property type="match status" value="1"/>
</dbReference>
<dbReference type="InterPro" id="IPR001647">
    <property type="entry name" value="HTH_TetR"/>
</dbReference>
<comment type="caution">
    <text evidence="4">The sequence shown here is derived from an EMBL/GenBank/DDBJ whole genome shotgun (WGS) entry which is preliminary data.</text>
</comment>
<dbReference type="PANTHER" id="PTHR30055">
    <property type="entry name" value="HTH-TYPE TRANSCRIPTIONAL REGULATOR RUTR"/>
    <property type="match status" value="1"/>
</dbReference>
<sequence length="207" mass="21991">MIWVMAVETGRVAGGRRERNKAQKRGRILSAARRLLAEQGYARMTMAQVAEGADVAIGTVFQYAATKAELLMMVTADRWSQTIPAVIGAVGRDAEPVTVVCRLLEPLLEASRDEPENTMAIARELLFGAPGPHREAVVQLVADLEDAVAGVFRAAGAGERANAAARLVVSGGMLEVNRTRTGRASGDSVEARLTELIEVALRGARGG</sequence>
<proteinExistence type="predicted"/>
<accession>A0A317KIQ2</accession>
<protein>
    <submittedName>
        <fullName evidence="4">TetR/AcrR family transcriptional regulator</fullName>
    </submittedName>
</protein>
<evidence type="ECO:0000259" key="3">
    <source>
        <dbReference type="PROSITE" id="PS50977"/>
    </source>
</evidence>
<evidence type="ECO:0000256" key="1">
    <source>
        <dbReference type="ARBA" id="ARBA00023125"/>
    </source>
</evidence>
<dbReference type="AlphaFoldDB" id="A0A317KIQ2"/>
<evidence type="ECO:0000256" key="2">
    <source>
        <dbReference type="PROSITE-ProRule" id="PRU00335"/>
    </source>
</evidence>
<reference evidence="5" key="1">
    <citation type="submission" date="2018-05" db="EMBL/GenBank/DDBJ databases">
        <title>Micromonospora globispora sp. nov. and Micromonospora rugosa sp. nov., isolated from marine sediment.</title>
        <authorList>
            <person name="Carro L."/>
            <person name="Aysel V."/>
            <person name="Cetin D."/>
            <person name="Igual J.M."/>
            <person name="Klenk H.-P."/>
            <person name="Trujillo M.E."/>
            <person name="Sahin N."/>
        </authorList>
    </citation>
    <scope>NUCLEOTIDE SEQUENCE [LARGE SCALE GENOMIC DNA]</scope>
    <source>
        <strain evidence="5">S2904</strain>
    </source>
</reference>
<dbReference type="PANTHER" id="PTHR30055:SF226">
    <property type="entry name" value="HTH-TYPE TRANSCRIPTIONAL REGULATOR PKSA"/>
    <property type="match status" value="1"/>
</dbReference>
<gene>
    <name evidence="4" type="ORF">DLJ46_02160</name>
</gene>
<evidence type="ECO:0000313" key="5">
    <source>
        <dbReference type="Proteomes" id="UP000245683"/>
    </source>
</evidence>
<name>A0A317KIQ2_9ACTN</name>
<feature type="domain" description="HTH tetR-type" evidence="3">
    <location>
        <begin position="22"/>
        <end position="82"/>
    </location>
</feature>
<dbReference type="GO" id="GO:0003700">
    <property type="term" value="F:DNA-binding transcription factor activity"/>
    <property type="evidence" value="ECO:0007669"/>
    <property type="project" value="TreeGrafter"/>
</dbReference>
<dbReference type="Pfam" id="PF00440">
    <property type="entry name" value="TetR_N"/>
    <property type="match status" value="1"/>
</dbReference>
<dbReference type="SUPFAM" id="SSF46689">
    <property type="entry name" value="Homeodomain-like"/>
    <property type="match status" value="1"/>
</dbReference>
<dbReference type="InterPro" id="IPR050109">
    <property type="entry name" value="HTH-type_TetR-like_transc_reg"/>
</dbReference>
<dbReference type="OrthoDB" id="4546168at2"/>
<dbReference type="PRINTS" id="PR00455">
    <property type="entry name" value="HTHTETR"/>
</dbReference>
<dbReference type="InterPro" id="IPR009057">
    <property type="entry name" value="Homeodomain-like_sf"/>
</dbReference>
<evidence type="ECO:0000313" key="4">
    <source>
        <dbReference type="EMBL" id="PWU52851.1"/>
    </source>
</evidence>
<dbReference type="GO" id="GO:0000976">
    <property type="term" value="F:transcription cis-regulatory region binding"/>
    <property type="evidence" value="ECO:0007669"/>
    <property type="project" value="TreeGrafter"/>
</dbReference>
<feature type="DNA-binding region" description="H-T-H motif" evidence="2">
    <location>
        <begin position="45"/>
        <end position="64"/>
    </location>
</feature>
<organism evidence="4 5">
    <name type="scientific">Micromonospora globispora</name>
    <dbReference type="NCBI Taxonomy" id="1450148"/>
    <lineage>
        <taxon>Bacteria</taxon>
        <taxon>Bacillati</taxon>
        <taxon>Actinomycetota</taxon>
        <taxon>Actinomycetes</taxon>
        <taxon>Micromonosporales</taxon>
        <taxon>Micromonosporaceae</taxon>
        <taxon>Micromonospora</taxon>
    </lineage>
</organism>
<dbReference type="Proteomes" id="UP000245683">
    <property type="component" value="Unassembled WGS sequence"/>
</dbReference>
<keyword evidence="1 2" id="KW-0238">DNA-binding</keyword>
<keyword evidence="5" id="KW-1185">Reference proteome</keyword>
<dbReference type="Gene3D" id="1.10.357.10">
    <property type="entry name" value="Tetracycline Repressor, domain 2"/>
    <property type="match status" value="1"/>
</dbReference>